<dbReference type="PANTHER" id="PTHR30146:SF109">
    <property type="entry name" value="HTH-TYPE TRANSCRIPTIONAL REGULATOR GALS"/>
    <property type="match status" value="1"/>
</dbReference>
<evidence type="ECO:0000259" key="5">
    <source>
        <dbReference type="PROSITE" id="PS50932"/>
    </source>
</evidence>
<protein>
    <submittedName>
        <fullName evidence="6">LacI family transcriptional regulator</fullName>
    </submittedName>
</protein>
<dbReference type="CDD" id="cd06267">
    <property type="entry name" value="PBP1_LacI_sugar_binding-like"/>
    <property type="match status" value="1"/>
</dbReference>
<dbReference type="CDD" id="cd01392">
    <property type="entry name" value="HTH_LacI"/>
    <property type="match status" value="1"/>
</dbReference>
<evidence type="ECO:0000256" key="2">
    <source>
        <dbReference type="ARBA" id="ARBA00023125"/>
    </source>
</evidence>
<keyword evidence="1" id="KW-0805">Transcription regulation</keyword>
<dbReference type="Pfam" id="PF13377">
    <property type="entry name" value="Peripla_BP_3"/>
    <property type="match status" value="1"/>
</dbReference>
<keyword evidence="7" id="KW-1185">Reference proteome</keyword>
<dbReference type="Gene3D" id="3.40.50.2300">
    <property type="match status" value="2"/>
</dbReference>
<organism evidence="6 7">
    <name type="scientific">Brachybacterium kimchii</name>
    <dbReference type="NCBI Taxonomy" id="2942909"/>
    <lineage>
        <taxon>Bacteria</taxon>
        <taxon>Bacillati</taxon>
        <taxon>Actinomycetota</taxon>
        <taxon>Actinomycetes</taxon>
        <taxon>Micrococcales</taxon>
        <taxon>Dermabacteraceae</taxon>
        <taxon>Brachybacterium</taxon>
    </lineage>
</organism>
<evidence type="ECO:0000256" key="1">
    <source>
        <dbReference type="ARBA" id="ARBA00023015"/>
    </source>
</evidence>
<evidence type="ECO:0000313" key="7">
    <source>
        <dbReference type="Proteomes" id="UP001055868"/>
    </source>
</evidence>
<dbReference type="PROSITE" id="PS50932">
    <property type="entry name" value="HTH_LACI_2"/>
    <property type="match status" value="1"/>
</dbReference>
<gene>
    <name evidence="6" type="ORF">M4486_14325</name>
</gene>
<dbReference type="InterPro" id="IPR010982">
    <property type="entry name" value="Lambda_DNA-bd_dom_sf"/>
</dbReference>
<feature type="domain" description="HTH lacI-type" evidence="5">
    <location>
        <begin position="35"/>
        <end position="89"/>
    </location>
</feature>
<accession>A0ABY4N5W4</accession>
<dbReference type="RefSeq" id="WP_249477907.1">
    <property type="nucleotide sequence ID" value="NZ_CP097218.1"/>
</dbReference>
<evidence type="ECO:0000256" key="4">
    <source>
        <dbReference type="SAM" id="MobiDB-lite"/>
    </source>
</evidence>
<sequence length="372" mass="39472">MADERAVPSAEPSSALQHEPSAETPSAGSPRPRNVTMREIAARLGVSIKTVSNVVNERPNVGSATRERVQQAIRDLNYRPQVGAQQMRTGTSGLITLAIPSLAGTYFSELAQAFADEAQRRRRSIMLHSTAAGRDEEASVLSGFTRVLGDGVVFNPLLIGEDVIAGLGRTIQPTVFIGEHLAEAALPAGSDYVRTDNERAAHDATAHLLGLGRRRIAYLGMLPTTESRQAHSTSRLRLGGVRRALTEAGAPEPVVPTVPTWSQEGGLSAGRELMDSHPEVDGIVCGNDDLARGVLLGLRMAGIDVPGQVAVIGYDNIREAAFTTPSLTTIDPDKQALAATVLDLLIERIGGYDGPARVIEAPYRLVVRGSAG</sequence>
<dbReference type="InterPro" id="IPR000843">
    <property type="entry name" value="HTH_LacI"/>
</dbReference>
<dbReference type="InterPro" id="IPR046335">
    <property type="entry name" value="LacI/GalR-like_sensor"/>
</dbReference>
<keyword evidence="2" id="KW-0238">DNA-binding</keyword>
<dbReference type="PANTHER" id="PTHR30146">
    <property type="entry name" value="LACI-RELATED TRANSCRIPTIONAL REPRESSOR"/>
    <property type="match status" value="1"/>
</dbReference>
<evidence type="ECO:0000313" key="6">
    <source>
        <dbReference type="EMBL" id="UQN28790.1"/>
    </source>
</evidence>
<evidence type="ECO:0000256" key="3">
    <source>
        <dbReference type="ARBA" id="ARBA00023163"/>
    </source>
</evidence>
<proteinExistence type="predicted"/>
<dbReference type="SUPFAM" id="SSF53822">
    <property type="entry name" value="Periplasmic binding protein-like I"/>
    <property type="match status" value="1"/>
</dbReference>
<dbReference type="InterPro" id="IPR028082">
    <property type="entry name" value="Peripla_BP_I"/>
</dbReference>
<dbReference type="Pfam" id="PF00356">
    <property type="entry name" value="LacI"/>
    <property type="match status" value="1"/>
</dbReference>
<dbReference type="EMBL" id="CP097218">
    <property type="protein sequence ID" value="UQN28790.1"/>
    <property type="molecule type" value="Genomic_DNA"/>
</dbReference>
<keyword evidence="3" id="KW-0804">Transcription</keyword>
<feature type="region of interest" description="Disordered" evidence="4">
    <location>
        <begin position="1"/>
        <end position="34"/>
    </location>
</feature>
<dbReference type="Gene3D" id="1.10.260.40">
    <property type="entry name" value="lambda repressor-like DNA-binding domains"/>
    <property type="match status" value="1"/>
</dbReference>
<dbReference type="SUPFAM" id="SSF47413">
    <property type="entry name" value="lambda repressor-like DNA-binding domains"/>
    <property type="match status" value="1"/>
</dbReference>
<dbReference type="SMART" id="SM00354">
    <property type="entry name" value="HTH_LACI"/>
    <property type="match status" value="1"/>
</dbReference>
<dbReference type="Proteomes" id="UP001055868">
    <property type="component" value="Chromosome"/>
</dbReference>
<reference evidence="6" key="1">
    <citation type="submission" date="2022-05" db="EMBL/GenBank/DDBJ databases">
        <title>Genomic analysis of Brachybacterium sp. CBA3104.</title>
        <authorList>
            <person name="Roh S.W."/>
            <person name="Kim Y.B."/>
            <person name="Kim Y."/>
        </authorList>
    </citation>
    <scope>NUCLEOTIDE SEQUENCE</scope>
    <source>
        <strain evidence="6">CBA3104</strain>
    </source>
</reference>
<name>A0ABY4N5W4_9MICO</name>